<gene>
    <name evidence="8" type="ORF">OsI_01762</name>
</gene>
<evidence type="ECO:0000259" key="7">
    <source>
        <dbReference type="PROSITE" id="PS50066"/>
    </source>
</evidence>
<reference evidence="8 9" key="1">
    <citation type="journal article" date="2005" name="PLoS Biol.">
        <title>The genomes of Oryza sativa: a history of duplications.</title>
        <authorList>
            <person name="Yu J."/>
            <person name="Wang J."/>
            <person name="Lin W."/>
            <person name="Li S."/>
            <person name="Li H."/>
            <person name="Zhou J."/>
            <person name="Ni P."/>
            <person name="Dong W."/>
            <person name="Hu S."/>
            <person name="Zeng C."/>
            <person name="Zhang J."/>
            <person name="Zhang Y."/>
            <person name="Li R."/>
            <person name="Xu Z."/>
            <person name="Li S."/>
            <person name="Li X."/>
            <person name="Zheng H."/>
            <person name="Cong L."/>
            <person name="Lin L."/>
            <person name="Yin J."/>
            <person name="Geng J."/>
            <person name="Li G."/>
            <person name="Shi J."/>
            <person name="Liu J."/>
            <person name="Lv H."/>
            <person name="Li J."/>
            <person name="Wang J."/>
            <person name="Deng Y."/>
            <person name="Ran L."/>
            <person name="Shi X."/>
            <person name="Wang X."/>
            <person name="Wu Q."/>
            <person name="Li C."/>
            <person name="Ren X."/>
            <person name="Wang J."/>
            <person name="Wang X."/>
            <person name="Li D."/>
            <person name="Liu D."/>
            <person name="Zhang X."/>
            <person name="Ji Z."/>
            <person name="Zhao W."/>
            <person name="Sun Y."/>
            <person name="Zhang Z."/>
            <person name="Bao J."/>
            <person name="Han Y."/>
            <person name="Dong L."/>
            <person name="Ji J."/>
            <person name="Chen P."/>
            <person name="Wu S."/>
            <person name="Liu J."/>
            <person name="Xiao Y."/>
            <person name="Bu D."/>
            <person name="Tan J."/>
            <person name="Yang L."/>
            <person name="Ye C."/>
            <person name="Zhang J."/>
            <person name="Xu J."/>
            <person name="Zhou Y."/>
            <person name="Yu Y."/>
            <person name="Zhang B."/>
            <person name="Zhuang S."/>
            <person name="Wei H."/>
            <person name="Liu B."/>
            <person name="Lei M."/>
            <person name="Yu H."/>
            <person name="Li Y."/>
            <person name="Xu H."/>
            <person name="Wei S."/>
            <person name="He X."/>
            <person name="Fang L."/>
            <person name="Zhang Z."/>
            <person name="Zhang Y."/>
            <person name="Huang X."/>
            <person name="Su Z."/>
            <person name="Tong W."/>
            <person name="Li J."/>
            <person name="Tong Z."/>
            <person name="Li S."/>
            <person name="Ye J."/>
            <person name="Wang L."/>
            <person name="Fang L."/>
            <person name="Lei T."/>
            <person name="Chen C."/>
            <person name="Chen H."/>
            <person name="Xu Z."/>
            <person name="Li H."/>
            <person name="Huang H."/>
            <person name="Zhang F."/>
            <person name="Xu H."/>
            <person name="Li N."/>
            <person name="Zhao C."/>
            <person name="Li S."/>
            <person name="Dong L."/>
            <person name="Huang Y."/>
            <person name="Li L."/>
            <person name="Xi Y."/>
            <person name="Qi Q."/>
            <person name="Li W."/>
            <person name="Zhang B."/>
            <person name="Hu W."/>
            <person name="Zhang Y."/>
            <person name="Tian X."/>
            <person name="Jiao Y."/>
            <person name="Liang X."/>
            <person name="Jin J."/>
            <person name="Gao L."/>
            <person name="Zheng W."/>
            <person name="Hao B."/>
            <person name="Liu S."/>
            <person name="Wang W."/>
            <person name="Yuan L."/>
            <person name="Cao M."/>
            <person name="McDermott J."/>
            <person name="Samudrala R."/>
            <person name="Wang J."/>
            <person name="Wong G.K."/>
            <person name="Yang H."/>
        </authorList>
    </citation>
    <scope>NUCLEOTIDE SEQUENCE [LARGE SCALE GENOMIC DNA]</scope>
    <source>
        <strain evidence="9">cv. 93-11</strain>
    </source>
</reference>
<keyword evidence="4" id="KW-0804">Transcription</keyword>
<evidence type="ECO:0000256" key="2">
    <source>
        <dbReference type="ARBA" id="ARBA00023015"/>
    </source>
</evidence>
<protein>
    <recommendedName>
        <fullName evidence="7">MADS-box domain-containing protein</fullName>
    </recommendedName>
</protein>
<evidence type="ECO:0000256" key="6">
    <source>
        <dbReference type="SAM" id="MobiDB-lite"/>
    </source>
</evidence>
<feature type="domain" description="MADS-box" evidence="7">
    <location>
        <begin position="1"/>
        <end position="34"/>
    </location>
</feature>
<dbReference type="AlphaFoldDB" id="A2WPI4"/>
<dbReference type="PROSITE" id="PS50066">
    <property type="entry name" value="MADS_BOX_2"/>
    <property type="match status" value="1"/>
</dbReference>
<sequence length="237" mass="24686">MKMEEDATYGKMQESLMEEARELSILCGVDVALLCAGGPGTGDGDGSGAVSTAEVAVWESEEGVLASYRAILPRPEAHTLRECLELKLARMGPSSPWCGSAAISACTCGMTRRALPTPSLCLSSAMYVGSSGGGGNQPQTTPAGDDINYSDDQSFSRNAAVAAAATTTHEPTAAVSPRRLSPSPPELALTSPTRPTASSPWTSVAASSSRRLLGAVLGRWVPARGRQPWPTSIRYIT</sequence>
<evidence type="ECO:0000313" key="9">
    <source>
        <dbReference type="Proteomes" id="UP000007015"/>
    </source>
</evidence>
<dbReference type="GO" id="GO:0003677">
    <property type="term" value="F:DNA binding"/>
    <property type="evidence" value="ECO:0007669"/>
    <property type="project" value="UniProtKB-KW"/>
</dbReference>
<dbReference type="Gramene" id="BGIOSGA003443-TA">
    <property type="protein sequence ID" value="BGIOSGA003443-PA"/>
    <property type="gene ID" value="BGIOSGA003443"/>
</dbReference>
<evidence type="ECO:0000256" key="4">
    <source>
        <dbReference type="ARBA" id="ARBA00023163"/>
    </source>
</evidence>
<dbReference type="Gene3D" id="3.40.1810.10">
    <property type="entry name" value="Transcription factor, MADS-box"/>
    <property type="match status" value="1"/>
</dbReference>
<keyword evidence="9" id="KW-1185">Reference proteome</keyword>
<keyword evidence="5" id="KW-0539">Nucleus</keyword>
<organism evidence="8 9">
    <name type="scientific">Oryza sativa subsp. indica</name>
    <name type="common">Rice</name>
    <dbReference type="NCBI Taxonomy" id="39946"/>
    <lineage>
        <taxon>Eukaryota</taxon>
        <taxon>Viridiplantae</taxon>
        <taxon>Streptophyta</taxon>
        <taxon>Embryophyta</taxon>
        <taxon>Tracheophyta</taxon>
        <taxon>Spermatophyta</taxon>
        <taxon>Magnoliopsida</taxon>
        <taxon>Liliopsida</taxon>
        <taxon>Poales</taxon>
        <taxon>Poaceae</taxon>
        <taxon>BOP clade</taxon>
        <taxon>Oryzoideae</taxon>
        <taxon>Oryzeae</taxon>
        <taxon>Oryzinae</taxon>
        <taxon>Oryza</taxon>
        <taxon>Oryza sativa</taxon>
    </lineage>
</organism>
<feature type="region of interest" description="Disordered" evidence="6">
    <location>
        <begin position="159"/>
        <end position="203"/>
    </location>
</feature>
<dbReference type="InterPro" id="IPR036879">
    <property type="entry name" value="TF_MADSbox_sf"/>
</dbReference>
<dbReference type="Pfam" id="PF00319">
    <property type="entry name" value="SRF-TF"/>
    <property type="match status" value="1"/>
</dbReference>
<dbReference type="STRING" id="39946.A2WPI4"/>
<dbReference type="EMBL" id="CM000126">
    <property type="protein sequence ID" value="EAY73880.1"/>
    <property type="molecule type" value="Genomic_DNA"/>
</dbReference>
<proteinExistence type="predicted"/>
<comment type="subcellular location">
    <subcellularLocation>
        <location evidence="1">Nucleus</location>
    </subcellularLocation>
</comment>
<name>A2WPI4_ORYSI</name>
<accession>A2WPI4</accession>
<evidence type="ECO:0000256" key="3">
    <source>
        <dbReference type="ARBA" id="ARBA00023125"/>
    </source>
</evidence>
<keyword evidence="3" id="KW-0238">DNA-binding</keyword>
<evidence type="ECO:0000256" key="1">
    <source>
        <dbReference type="ARBA" id="ARBA00004123"/>
    </source>
</evidence>
<dbReference type="GO" id="GO:0005634">
    <property type="term" value="C:nucleus"/>
    <property type="evidence" value="ECO:0007669"/>
    <property type="project" value="UniProtKB-SubCell"/>
</dbReference>
<dbReference type="InterPro" id="IPR002100">
    <property type="entry name" value="TF_MADSbox"/>
</dbReference>
<dbReference type="SUPFAM" id="SSF55455">
    <property type="entry name" value="SRF-like"/>
    <property type="match status" value="1"/>
</dbReference>
<dbReference type="HOGENOM" id="CLU_1172318_0_0_1"/>
<evidence type="ECO:0000313" key="8">
    <source>
        <dbReference type="EMBL" id="EAY73880.1"/>
    </source>
</evidence>
<keyword evidence="2" id="KW-0805">Transcription regulation</keyword>
<dbReference type="GO" id="GO:0046983">
    <property type="term" value="F:protein dimerization activity"/>
    <property type="evidence" value="ECO:0007669"/>
    <property type="project" value="InterPro"/>
</dbReference>
<dbReference type="Proteomes" id="UP000007015">
    <property type="component" value="Chromosome 1"/>
</dbReference>
<evidence type="ECO:0000256" key="5">
    <source>
        <dbReference type="ARBA" id="ARBA00023242"/>
    </source>
</evidence>